<keyword evidence="3" id="KW-1185">Reference proteome</keyword>
<sequence length="100" mass="10820">MRKPFLLCLTGALVVQLAAAQSPDILTVRKYAAKNAVNTIHEFVELLTIPNVAADPAGLQKNIDKECLPLPFPGNGNIRLSNLFDGIETMAAIMLMSNKN</sequence>
<keyword evidence="1" id="KW-0732">Signal</keyword>
<feature type="chain" id="PRO_5017670975" evidence="1">
    <location>
        <begin position="21"/>
        <end position="100"/>
    </location>
</feature>
<feature type="signal peptide" evidence="1">
    <location>
        <begin position="1"/>
        <end position="20"/>
    </location>
</feature>
<gene>
    <name evidence="2" type="ORF">D3H65_11610</name>
</gene>
<proteinExistence type="predicted"/>
<dbReference type="KEGG" id="pseg:D3H65_11610"/>
<reference evidence="2 3" key="1">
    <citation type="submission" date="2018-09" db="EMBL/GenBank/DDBJ databases">
        <title>Genome sequencing of strain 6GH32-13.</title>
        <authorList>
            <person name="Weon H.-Y."/>
            <person name="Heo J."/>
            <person name="Kwon S.-W."/>
        </authorList>
    </citation>
    <scope>NUCLEOTIDE SEQUENCE [LARGE SCALE GENOMIC DNA]</scope>
    <source>
        <strain evidence="2 3">5GH32-13</strain>
    </source>
</reference>
<evidence type="ECO:0000313" key="2">
    <source>
        <dbReference type="EMBL" id="AXY74587.1"/>
    </source>
</evidence>
<name>A0A3B7MLK1_9BACT</name>
<dbReference type="OrthoDB" id="9761532at2"/>
<dbReference type="EMBL" id="CP032157">
    <property type="protein sequence ID" value="AXY74587.1"/>
    <property type="molecule type" value="Genomic_DNA"/>
</dbReference>
<evidence type="ECO:0000313" key="3">
    <source>
        <dbReference type="Proteomes" id="UP000263900"/>
    </source>
</evidence>
<dbReference type="AlphaFoldDB" id="A0A3B7MLK1"/>
<protein>
    <submittedName>
        <fullName evidence="2">Uncharacterized protein</fullName>
    </submittedName>
</protein>
<dbReference type="RefSeq" id="WP_119050472.1">
    <property type="nucleotide sequence ID" value="NZ_CP032157.1"/>
</dbReference>
<organism evidence="2 3">
    <name type="scientific">Paraflavitalea soli</name>
    <dbReference type="NCBI Taxonomy" id="2315862"/>
    <lineage>
        <taxon>Bacteria</taxon>
        <taxon>Pseudomonadati</taxon>
        <taxon>Bacteroidota</taxon>
        <taxon>Chitinophagia</taxon>
        <taxon>Chitinophagales</taxon>
        <taxon>Chitinophagaceae</taxon>
        <taxon>Paraflavitalea</taxon>
    </lineage>
</organism>
<accession>A0A3B7MLK1</accession>
<evidence type="ECO:0000256" key="1">
    <source>
        <dbReference type="SAM" id="SignalP"/>
    </source>
</evidence>
<dbReference type="Proteomes" id="UP000263900">
    <property type="component" value="Chromosome"/>
</dbReference>